<evidence type="ECO:0000313" key="3">
    <source>
        <dbReference type="Proteomes" id="UP001597380"/>
    </source>
</evidence>
<keyword evidence="3" id="KW-1185">Reference proteome</keyword>
<feature type="chain" id="PRO_5046597673" description="IPT/TIG domain-containing protein" evidence="1">
    <location>
        <begin position="24"/>
        <end position="533"/>
    </location>
</feature>
<feature type="signal peptide" evidence="1">
    <location>
        <begin position="1"/>
        <end position="23"/>
    </location>
</feature>
<dbReference type="RefSeq" id="WP_345339572.1">
    <property type="nucleotide sequence ID" value="NZ_BAABLI010000009.1"/>
</dbReference>
<dbReference type="PROSITE" id="PS51257">
    <property type="entry name" value="PROKAR_LIPOPROTEIN"/>
    <property type="match status" value="1"/>
</dbReference>
<keyword evidence="1" id="KW-0732">Signal</keyword>
<name>A0ABW4XQT9_9GAMM</name>
<dbReference type="Proteomes" id="UP001597380">
    <property type="component" value="Unassembled WGS sequence"/>
</dbReference>
<reference evidence="3" key="1">
    <citation type="journal article" date="2019" name="Int. J. Syst. Evol. Microbiol.">
        <title>The Global Catalogue of Microorganisms (GCM) 10K type strain sequencing project: providing services to taxonomists for standard genome sequencing and annotation.</title>
        <authorList>
            <consortium name="The Broad Institute Genomics Platform"/>
            <consortium name="The Broad Institute Genome Sequencing Center for Infectious Disease"/>
            <person name="Wu L."/>
            <person name="Ma J."/>
        </authorList>
    </citation>
    <scope>NUCLEOTIDE SEQUENCE [LARGE SCALE GENOMIC DNA]</scope>
    <source>
        <strain evidence="3">CGMCC 1.10992</strain>
    </source>
</reference>
<dbReference type="SUPFAM" id="SSF101908">
    <property type="entry name" value="Putative isomerase YbhE"/>
    <property type="match status" value="1"/>
</dbReference>
<gene>
    <name evidence="2" type="ORF">ACFSJ3_12785</name>
</gene>
<sequence>MSKRTFIAAFASVFLLIACQSNNIDETAKSGPPEIDSYRDIGAIKPKADMLFENKSDQLIYPGEFVAIKGDRLSDAEVTIDGVPIPTFYHEQKSLLLRLPTGLNPVREHKLTVSNNFGSDSINFYSRHFIAATDTDNNQLHFMRTAPEEKGYIEMETAYDMTLDQKRALVSQISPSGGFLYSFGVESKKVNSSSITGFSYQVSMNLIHLAAYKKPELHSEFHVDLHSQPVAVTMSENNQIILLGAKDAAIIDISEEIKPRQVVRFNLAEATQKYHYMDVITLQQGQLLAVLETYGNKIIIYDISEASNPKQKSSYEVYPNVDLPIAVDLEIDPNNPDRFWVLSGPNLRALASNALTEVQRLFAEPTEGTVELPRELTQLSLTDTGVIESDKVRLPESFVPFYAKFGPNDTLFVTGLNGDLINSDNLELDLSLLKKLLTNVFSATQFGQVLEVKPDSKKVKAHAKGLGLYYHLEYMPELGPVFSLYKLGGTVFAPYVNVKWGVGVKSRGTFAIRKAHYKSIFPPYAVGYVSVQL</sequence>
<accession>A0ABW4XQT9</accession>
<protein>
    <recommendedName>
        <fullName evidence="4">IPT/TIG domain-containing protein</fullName>
    </recommendedName>
</protein>
<comment type="caution">
    <text evidence="2">The sequence shown here is derived from an EMBL/GenBank/DDBJ whole genome shotgun (WGS) entry which is preliminary data.</text>
</comment>
<evidence type="ECO:0000256" key="1">
    <source>
        <dbReference type="SAM" id="SignalP"/>
    </source>
</evidence>
<dbReference type="EMBL" id="JBHUHT010000013">
    <property type="protein sequence ID" value="MFD2096866.1"/>
    <property type="molecule type" value="Genomic_DNA"/>
</dbReference>
<proteinExistence type="predicted"/>
<evidence type="ECO:0000313" key="2">
    <source>
        <dbReference type="EMBL" id="MFD2096866.1"/>
    </source>
</evidence>
<organism evidence="2 3">
    <name type="scientific">Corallincola platygyrae</name>
    <dbReference type="NCBI Taxonomy" id="1193278"/>
    <lineage>
        <taxon>Bacteria</taxon>
        <taxon>Pseudomonadati</taxon>
        <taxon>Pseudomonadota</taxon>
        <taxon>Gammaproteobacteria</taxon>
        <taxon>Alteromonadales</taxon>
        <taxon>Psychromonadaceae</taxon>
        <taxon>Corallincola</taxon>
    </lineage>
</organism>
<evidence type="ECO:0008006" key="4">
    <source>
        <dbReference type="Google" id="ProtNLM"/>
    </source>
</evidence>